<feature type="domain" description="Major facilitator superfamily (MFS) profile" evidence="8">
    <location>
        <begin position="7"/>
        <end position="375"/>
    </location>
</feature>
<name>A0ABT6NBA4_9FIRM</name>
<feature type="transmembrane region" description="Helical" evidence="7">
    <location>
        <begin position="323"/>
        <end position="344"/>
    </location>
</feature>
<dbReference type="InterPro" id="IPR051788">
    <property type="entry name" value="MFS_Transporter"/>
</dbReference>
<keyword evidence="3" id="KW-0813">Transport</keyword>
<evidence type="ECO:0000313" key="10">
    <source>
        <dbReference type="Proteomes" id="UP001158045"/>
    </source>
</evidence>
<feature type="transmembrane region" description="Helical" evidence="7">
    <location>
        <begin position="12"/>
        <end position="32"/>
    </location>
</feature>
<feature type="transmembrane region" description="Helical" evidence="7">
    <location>
        <begin position="131"/>
        <end position="154"/>
    </location>
</feature>
<evidence type="ECO:0000256" key="2">
    <source>
        <dbReference type="ARBA" id="ARBA00008335"/>
    </source>
</evidence>
<feature type="transmembrane region" description="Helical" evidence="7">
    <location>
        <begin position="160"/>
        <end position="181"/>
    </location>
</feature>
<accession>A0ABT6NBA4</accession>
<evidence type="ECO:0000256" key="5">
    <source>
        <dbReference type="ARBA" id="ARBA00022989"/>
    </source>
</evidence>
<feature type="transmembrane region" description="Helical" evidence="7">
    <location>
        <begin position="72"/>
        <end position="91"/>
    </location>
</feature>
<reference evidence="9 10" key="1">
    <citation type="submission" date="2023-04" db="EMBL/GenBank/DDBJ databases">
        <title>Fusibacter bizertensis strain WBS, isolated from littoral bottom sediments of the Arctic seas - biochemical and genomic analysis.</title>
        <authorList>
            <person name="Brioukhanov A.L."/>
        </authorList>
    </citation>
    <scope>NUCLEOTIDE SEQUENCE [LARGE SCALE GENOMIC DNA]</scope>
    <source>
        <strain evidence="9 10">WBS</strain>
    </source>
</reference>
<dbReference type="PANTHER" id="PTHR23514:SF3">
    <property type="entry name" value="BYPASS OF STOP CODON PROTEIN 6"/>
    <property type="match status" value="1"/>
</dbReference>
<feature type="transmembrane region" description="Helical" evidence="7">
    <location>
        <begin position="44"/>
        <end position="65"/>
    </location>
</feature>
<dbReference type="Pfam" id="PF07690">
    <property type="entry name" value="MFS_1"/>
    <property type="match status" value="1"/>
</dbReference>
<proteinExistence type="inferred from homology"/>
<keyword evidence="10" id="KW-1185">Reference proteome</keyword>
<feature type="transmembrane region" description="Helical" evidence="7">
    <location>
        <begin position="350"/>
        <end position="372"/>
    </location>
</feature>
<evidence type="ECO:0000256" key="1">
    <source>
        <dbReference type="ARBA" id="ARBA00004651"/>
    </source>
</evidence>
<feature type="transmembrane region" description="Helical" evidence="7">
    <location>
        <begin position="268"/>
        <end position="285"/>
    </location>
</feature>
<feature type="transmembrane region" description="Helical" evidence="7">
    <location>
        <begin position="291"/>
        <end position="311"/>
    </location>
</feature>
<comment type="caution">
    <text evidence="9">The sequence shown here is derived from an EMBL/GenBank/DDBJ whole genome shotgun (WGS) entry which is preliminary data.</text>
</comment>
<comment type="similarity">
    <text evidence="2">Belongs to the major facilitator superfamily.</text>
</comment>
<evidence type="ECO:0000256" key="3">
    <source>
        <dbReference type="ARBA" id="ARBA00022448"/>
    </source>
</evidence>
<comment type="subcellular location">
    <subcellularLocation>
        <location evidence="1">Cell membrane</location>
        <topology evidence="1">Multi-pass membrane protein</topology>
    </subcellularLocation>
</comment>
<dbReference type="PROSITE" id="PS50850">
    <property type="entry name" value="MFS"/>
    <property type="match status" value="1"/>
</dbReference>
<keyword evidence="5 7" id="KW-1133">Transmembrane helix</keyword>
<dbReference type="InterPro" id="IPR036259">
    <property type="entry name" value="MFS_trans_sf"/>
</dbReference>
<dbReference type="SUPFAM" id="SSF103473">
    <property type="entry name" value="MFS general substrate transporter"/>
    <property type="match status" value="1"/>
</dbReference>
<evidence type="ECO:0000256" key="6">
    <source>
        <dbReference type="ARBA" id="ARBA00023136"/>
    </source>
</evidence>
<gene>
    <name evidence="9" type="ORF">QE109_06055</name>
</gene>
<keyword evidence="4 7" id="KW-0812">Transmembrane</keyword>
<organism evidence="9 10">
    <name type="scientific">Fusibacter bizertensis</name>
    <dbReference type="NCBI Taxonomy" id="1488331"/>
    <lineage>
        <taxon>Bacteria</taxon>
        <taxon>Bacillati</taxon>
        <taxon>Bacillota</taxon>
        <taxon>Clostridia</taxon>
        <taxon>Eubacteriales</taxon>
        <taxon>Eubacteriales Family XII. Incertae Sedis</taxon>
        <taxon>Fusibacter</taxon>
    </lineage>
</organism>
<dbReference type="Gene3D" id="1.20.1250.20">
    <property type="entry name" value="MFS general substrate transporter like domains"/>
    <property type="match status" value="2"/>
</dbReference>
<keyword evidence="6 7" id="KW-0472">Membrane</keyword>
<feature type="transmembrane region" description="Helical" evidence="7">
    <location>
        <begin position="202"/>
        <end position="224"/>
    </location>
</feature>
<evidence type="ECO:0000259" key="8">
    <source>
        <dbReference type="PROSITE" id="PS50850"/>
    </source>
</evidence>
<sequence length="381" mass="42197">MENNRLIIWGNYFGFMVMGMIVISFGATMPYIRREFTLTFEQGGLILAIFSASYLINGLISGILVDGIGHKWVLLIGNAGYILGLLILASSNCLVTIYFGVLVLGLGWGFCNSVVNILVNDSSEGDSKAMSLLHMSFGVGAFVVPLLFNGLLMIGFTWKHLMFILALMALIAEIIAIKMKIPFIKPMRQNDNHRIKLPWRYIIIYMFILFFYVGVENAFSGWMVSYLETGLNFSEGFSQGLLSTLWLTMIFGRFATGTFGRKMDKAKYLVCVSFTAFLGMFIFWLSTSEVWIALSVICIGLSLAGIYPLTIADANRHIRGSGVATAIVISGGGIGATIMPYLTGKVADRYGAIAIISSILVSIVFMFFFTALNWRQQKTRI</sequence>
<dbReference type="Proteomes" id="UP001158045">
    <property type="component" value="Unassembled WGS sequence"/>
</dbReference>
<evidence type="ECO:0000313" key="9">
    <source>
        <dbReference type="EMBL" id="MDH8677700.1"/>
    </source>
</evidence>
<dbReference type="EMBL" id="JARYZI010000003">
    <property type="protein sequence ID" value="MDH8677700.1"/>
    <property type="molecule type" value="Genomic_DNA"/>
</dbReference>
<feature type="transmembrane region" description="Helical" evidence="7">
    <location>
        <begin position="97"/>
        <end position="119"/>
    </location>
</feature>
<dbReference type="PANTHER" id="PTHR23514">
    <property type="entry name" value="BYPASS OF STOP CODON PROTEIN 6"/>
    <property type="match status" value="1"/>
</dbReference>
<protein>
    <submittedName>
        <fullName evidence="9">MFS transporter</fullName>
    </submittedName>
</protein>
<dbReference type="RefSeq" id="WP_281093519.1">
    <property type="nucleotide sequence ID" value="NZ_JARYZI010000003.1"/>
</dbReference>
<feature type="transmembrane region" description="Helical" evidence="7">
    <location>
        <begin position="236"/>
        <end position="256"/>
    </location>
</feature>
<evidence type="ECO:0000256" key="4">
    <source>
        <dbReference type="ARBA" id="ARBA00022692"/>
    </source>
</evidence>
<dbReference type="InterPro" id="IPR020846">
    <property type="entry name" value="MFS_dom"/>
</dbReference>
<evidence type="ECO:0000256" key="7">
    <source>
        <dbReference type="SAM" id="Phobius"/>
    </source>
</evidence>
<dbReference type="InterPro" id="IPR011701">
    <property type="entry name" value="MFS"/>
</dbReference>